<evidence type="ECO:0000313" key="4">
    <source>
        <dbReference type="Proteomes" id="UP001281761"/>
    </source>
</evidence>
<evidence type="ECO:0000256" key="1">
    <source>
        <dbReference type="SAM" id="MobiDB-lite"/>
    </source>
</evidence>
<dbReference type="EMBL" id="JARBJD010000080">
    <property type="protein sequence ID" value="KAK2954267.1"/>
    <property type="molecule type" value="Genomic_DNA"/>
</dbReference>
<comment type="caution">
    <text evidence="3">The sequence shown here is derived from an EMBL/GenBank/DDBJ whole genome shotgun (WGS) entry which is preliminary data.</text>
</comment>
<accession>A0ABQ9XSP9</accession>
<dbReference type="GO" id="GO:0004674">
    <property type="term" value="F:protein serine/threonine kinase activity"/>
    <property type="evidence" value="ECO:0007669"/>
    <property type="project" value="UniProtKB-EC"/>
</dbReference>
<feature type="region of interest" description="Disordered" evidence="1">
    <location>
        <begin position="1090"/>
        <end position="1112"/>
    </location>
</feature>
<feature type="region of interest" description="Disordered" evidence="1">
    <location>
        <begin position="914"/>
        <end position="943"/>
    </location>
</feature>
<feature type="region of interest" description="Disordered" evidence="1">
    <location>
        <begin position="455"/>
        <end position="545"/>
    </location>
</feature>
<feature type="region of interest" description="Disordered" evidence="1">
    <location>
        <begin position="382"/>
        <end position="404"/>
    </location>
</feature>
<keyword evidence="3" id="KW-0808">Transferase</keyword>
<dbReference type="InterPro" id="IPR011009">
    <property type="entry name" value="Kinase-like_dom_sf"/>
</dbReference>
<feature type="region of interest" description="Disordered" evidence="1">
    <location>
        <begin position="1007"/>
        <end position="1032"/>
    </location>
</feature>
<dbReference type="PANTHER" id="PTHR11909">
    <property type="entry name" value="CASEIN KINASE-RELATED"/>
    <property type="match status" value="1"/>
</dbReference>
<feature type="compositionally biased region" description="Basic and acidic residues" evidence="1">
    <location>
        <begin position="455"/>
        <end position="466"/>
    </location>
</feature>
<feature type="compositionally biased region" description="Polar residues" evidence="1">
    <location>
        <begin position="488"/>
        <end position="503"/>
    </location>
</feature>
<dbReference type="PROSITE" id="PS50011">
    <property type="entry name" value="PROTEIN_KINASE_DOM"/>
    <property type="match status" value="1"/>
</dbReference>
<feature type="region of interest" description="Disordered" evidence="1">
    <location>
        <begin position="586"/>
        <end position="613"/>
    </location>
</feature>
<dbReference type="EC" id="2.7.11.1" evidence="3"/>
<evidence type="ECO:0000259" key="2">
    <source>
        <dbReference type="PROSITE" id="PS50011"/>
    </source>
</evidence>
<name>A0ABQ9XSP9_9EUKA</name>
<dbReference type="InterPro" id="IPR000719">
    <property type="entry name" value="Prot_kinase_dom"/>
</dbReference>
<dbReference type="SUPFAM" id="SSF56112">
    <property type="entry name" value="Protein kinase-like (PK-like)"/>
    <property type="match status" value="1"/>
</dbReference>
<proteinExistence type="predicted"/>
<sequence>MMIILIESHPPNLASIVNNPQASHVTIKIENGKGWNGELSNEADVLKELDGHVCFPRFLGEGTSQMNSYLVMELLDDNLRTIIAHSVNNRLPVALQQHYALSTLSCIESLHELGWMHNNISPEHFVRRNNGSAENELVLISFSHATRLNNATPSFPTQTSAKCGKHCAYVSLNCHRGEKESWRDDLWSWFFIVLEMNVGRLPWSYTDTWEESFAKKIGWERGMKQLLETNPLSSTSVSIAVPINPSSSDAGTFSHFSSASSPNNKNATVSGTEPFCTPQHSTRMPQTPSIFVTLFKLLSDLRFGEKVDFNEIRRILHLSPEESENRSKFPCPSPTENRTWSPASHSPSLVFYGQDQDDINGSLSHHIFLPARNRTTEWMELEKSRTANGASPQLPSPSQSELSPHSLSISFDYNSPFEIPSLLLSQIHFQNPNSQFFQTPSSSLLTFGLGVRGVQEKRDDHPESARWSHSFTLSSDDDDFTPTTTQSQNYRTQRASNSSQPHSHSVEDAPENAPTPLYLHVDTLWSQSSSPPQSSGPPTTMKPEPFESEWRLEGEWNNDNTELPHQAGRKVEQQFRVLFVPDPVVDVRNTPSEPDSAISTTSAVSGAETGKHSFEKEWRDLDRTSWTSPHSSDHITLPITLANKSPLHCSVLVALTSLSFTPFFASATSSHPRDPPSTLPASSEVSAAMNSHTAEYLLFDVTRLSLPPTSDAAEGRIGVGTHSSSVPNYFRVVSDILSPSSPFHALPQPSDPTHVSPSLFSSLPFLVRLWTLVSFAFRYRVFFASLQAALTDLIARERSTDLSGNASFRVDLSLNKNLLHSFLSISGSSLHLSSSSYSASSQCCTKDDSLLSSVPTLSPLGFSSELARRDSAFETSSASSFCYLPSLSLADQLTSVTSLMGEESVDLTSRQIGELLSQRRRKTRDRRDRGRMNSSSLSHLSAKHRSMLSAGSSQILYDLSDSNPTLSIGDPFQSHLDMSVVFRSFADSKLGNRRTQLLITPEISVVKGPGSSSHHERATSMVIPPTGLGPLDVTEHGTVEEGRVLGENNAEEKRTVVDGLTRSFSSPHLSAPFSPHFGHTHDVMKRRSFEQAITQPQPSDPPKHDDYESDDDATDIVSLGSVETEEEIIFQASPTQSTFSVFTPPTLNNRQDENGRFGEKNTLSISLLHSTFPHPSVPSLSFQDSPTNNYLHSPSKLLSGDTTLLFHKRRSFPQSESQKSFCLDRISLCDQLSETNADHSPFSTRSASQLQPFTSRHVMGAPAFGLTTKGEKHAEVLEKDSESPRLVHELLFIRAVSPPPAELDVRSEVDRVHSHEEVSVRAYCFK</sequence>
<protein>
    <submittedName>
        <fullName evidence="3">Tau-tubulin kinase 1</fullName>
        <ecNumber evidence="3">2.7.11.1</ecNumber>
    </submittedName>
</protein>
<organism evidence="3 4">
    <name type="scientific">Blattamonas nauphoetae</name>
    <dbReference type="NCBI Taxonomy" id="2049346"/>
    <lineage>
        <taxon>Eukaryota</taxon>
        <taxon>Metamonada</taxon>
        <taxon>Preaxostyla</taxon>
        <taxon>Oxymonadida</taxon>
        <taxon>Blattamonas</taxon>
    </lineage>
</organism>
<dbReference type="Pfam" id="PF00069">
    <property type="entry name" value="Pkinase"/>
    <property type="match status" value="1"/>
</dbReference>
<dbReference type="Proteomes" id="UP001281761">
    <property type="component" value="Unassembled WGS sequence"/>
</dbReference>
<evidence type="ECO:0000313" key="3">
    <source>
        <dbReference type="EMBL" id="KAK2954267.1"/>
    </source>
</evidence>
<dbReference type="InterPro" id="IPR050235">
    <property type="entry name" value="CK1_Ser-Thr_kinase"/>
</dbReference>
<dbReference type="Gene3D" id="1.10.510.10">
    <property type="entry name" value="Transferase(Phosphotransferase) domain 1"/>
    <property type="match status" value="1"/>
</dbReference>
<reference evidence="3 4" key="1">
    <citation type="journal article" date="2022" name="bioRxiv">
        <title>Genomics of Preaxostyla Flagellates Illuminates Evolutionary Transitions and the Path Towards Mitochondrial Loss.</title>
        <authorList>
            <person name="Novak L.V.F."/>
            <person name="Treitli S.C."/>
            <person name="Pyrih J."/>
            <person name="Halakuc P."/>
            <person name="Pipaliya S.V."/>
            <person name="Vacek V."/>
            <person name="Brzon O."/>
            <person name="Soukal P."/>
            <person name="Eme L."/>
            <person name="Dacks J.B."/>
            <person name="Karnkowska A."/>
            <person name="Elias M."/>
            <person name="Hampl V."/>
        </authorList>
    </citation>
    <scope>NUCLEOTIDE SEQUENCE [LARGE SCALE GENOMIC DNA]</scope>
    <source>
        <strain evidence="3">NAU3</strain>
        <tissue evidence="3">Gut</tissue>
    </source>
</reference>
<feature type="domain" description="Protein kinase" evidence="2">
    <location>
        <begin position="1"/>
        <end position="283"/>
    </location>
</feature>
<feature type="compositionally biased region" description="Polar residues" evidence="1">
    <location>
        <begin position="589"/>
        <end position="604"/>
    </location>
</feature>
<keyword evidence="4" id="KW-1185">Reference proteome</keyword>
<feature type="compositionally biased region" description="Low complexity" evidence="1">
    <location>
        <begin position="526"/>
        <end position="538"/>
    </location>
</feature>
<gene>
    <name evidence="3" type="ORF">BLNAU_10766</name>
</gene>
<feature type="region of interest" description="Disordered" evidence="1">
    <location>
        <begin position="321"/>
        <end position="342"/>
    </location>
</feature>
<keyword evidence="3" id="KW-0418">Kinase</keyword>
<feature type="compositionally biased region" description="Low complexity" evidence="1">
    <location>
        <begin position="391"/>
        <end position="404"/>
    </location>
</feature>